<name>A0A9X3SBW6_9ACTN</name>
<evidence type="ECO:0000256" key="3">
    <source>
        <dbReference type="ARBA" id="ARBA00022679"/>
    </source>
</evidence>
<feature type="domain" description="Peripheral subunit-binding (PSBD)" evidence="9">
    <location>
        <begin position="116"/>
        <end position="153"/>
    </location>
</feature>
<feature type="compositionally biased region" description="Basic and acidic residues" evidence="7">
    <location>
        <begin position="162"/>
        <end position="177"/>
    </location>
</feature>
<keyword evidence="4 6" id="KW-0450">Lipoyl</keyword>
<dbReference type="SUPFAM" id="SSF51230">
    <property type="entry name" value="Single hybrid motif"/>
    <property type="match status" value="1"/>
</dbReference>
<keyword evidence="5 6" id="KW-0012">Acyltransferase</keyword>
<comment type="similarity">
    <text evidence="2 6">Belongs to the 2-oxoacid dehydrogenase family.</text>
</comment>
<dbReference type="GO" id="GO:0005737">
    <property type="term" value="C:cytoplasm"/>
    <property type="evidence" value="ECO:0007669"/>
    <property type="project" value="TreeGrafter"/>
</dbReference>
<dbReference type="RefSeq" id="WP_270026220.1">
    <property type="nucleotide sequence ID" value="NZ_JAPDDP010000027.1"/>
</dbReference>
<dbReference type="InterPro" id="IPR036625">
    <property type="entry name" value="E3-bd_dom_sf"/>
</dbReference>
<dbReference type="AlphaFoldDB" id="A0A9X3SBW6"/>
<evidence type="ECO:0000256" key="2">
    <source>
        <dbReference type="ARBA" id="ARBA00007317"/>
    </source>
</evidence>
<gene>
    <name evidence="10" type="ORF">OJ997_16295</name>
</gene>
<dbReference type="PANTHER" id="PTHR43178:SF5">
    <property type="entry name" value="LIPOAMIDE ACYLTRANSFERASE COMPONENT OF BRANCHED-CHAIN ALPHA-KETO ACID DEHYDROGENASE COMPLEX, MITOCHONDRIAL"/>
    <property type="match status" value="1"/>
</dbReference>
<reference evidence="10" key="1">
    <citation type="submission" date="2022-10" db="EMBL/GenBank/DDBJ databases">
        <title>The WGS of Solirubrobacter phytolaccae KCTC 29190.</title>
        <authorList>
            <person name="Jiang Z."/>
        </authorList>
    </citation>
    <scope>NUCLEOTIDE SEQUENCE</scope>
    <source>
        <strain evidence="10">KCTC 29190</strain>
    </source>
</reference>
<dbReference type="SUPFAM" id="SSF52777">
    <property type="entry name" value="CoA-dependent acyltransferases"/>
    <property type="match status" value="1"/>
</dbReference>
<proteinExistence type="inferred from homology"/>
<evidence type="ECO:0000256" key="7">
    <source>
        <dbReference type="SAM" id="MobiDB-lite"/>
    </source>
</evidence>
<dbReference type="InterPro" id="IPR023213">
    <property type="entry name" value="CAT-like_dom_sf"/>
</dbReference>
<dbReference type="PROSITE" id="PS00189">
    <property type="entry name" value="LIPOYL"/>
    <property type="match status" value="1"/>
</dbReference>
<evidence type="ECO:0000259" key="8">
    <source>
        <dbReference type="PROSITE" id="PS50968"/>
    </source>
</evidence>
<evidence type="ECO:0000256" key="6">
    <source>
        <dbReference type="RuleBase" id="RU003423"/>
    </source>
</evidence>
<comment type="caution">
    <text evidence="10">The sequence shown here is derived from an EMBL/GenBank/DDBJ whole genome shotgun (WGS) entry which is preliminary data.</text>
</comment>
<dbReference type="PROSITE" id="PS50968">
    <property type="entry name" value="BIOTINYL_LIPOYL"/>
    <property type="match status" value="1"/>
</dbReference>
<dbReference type="Pfam" id="PF02817">
    <property type="entry name" value="E3_binding"/>
    <property type="match status" value="1"/>
</dbReference>
<dbReference type="InterPro" id="IPR004167">
    <property type="entry name" value="PSBD"/>
</dbReference>
<keyword evidence="3 6" id="KW-0808">Transferase</keyword>
<dbReference type="Proteomes" id="UP001147653">
    <property type="component" value="Unassembled WGS sequence"/>
</dbReference>
<evidence type="ECO:0000256" key="4">
    <source>
        <dbReference type="ARBA" id="ARBA00022823"/>
    </source>
</evidence>
<dbReference type="Pfam" id="PF00364">
    <property type="entry name" value="Biotin_lipoyl"/>
    <property type="match status" value="1"/>
</dbReference>
<dbReference type="CDD" id="cd06849">
    <property type="entry name" value="lipoyl_domain"/>
    <property type="match status" value="1"/>
</dbReference>
<dbReference type="InterPro" id="IPR001078">
    <property type="entry name" value="2-oxoacid_DH_actylTfrase"/>
</dbReference>
<dbReference type="Gene3D" id="3.30.559.10">
    <property type="entry name" value="Chloramphenicol acetyltransferase-like domain"/>
    <property type="match status" value="1"/>
</dbReference>
<evidence type="ECO:0000256" key="5">
    <source>
        <dbReference type="ARBA" id="ARBA00023315"/>
    </source>
</evidence>
<dbReference type="PROSITE" id="PS51826">
    <property type="entry name" value="PSBD"/>
    <property type="match status" value="1"/>
</dbReference>
<dbReference type="InterPro" id="IPR000089">
    <property type="entry name" value="Biotin_lipoyl"/>
</dbReference>
<protein>
    <recommendedName>
        <fullName evidence="6">Dihydrolipoamide acetyltransferase component of pyruvate dehydrogenase complex</fullName>
        <ecNumber evidence="6">2.3.1.-</ecNumber>
    </recommendedName>
</protein>
<evidence type="ECO:0000259" key="9">
    <source>
        <dbReference type="PROSITE" id="PS51826"/>
    </source>
</evidence>
<dbReference type="GO" id="GO:0031405">
    <property type="term" value="F:lipoic acid binding"/>
    <property type="evidence" value="ECO:0007669"/>
    <property type="project" value="TreeGrafter"/>
</dbReference>
<keyword evidence="11" id="KW-1185">Reference proteome</keyword>
<feature type="domain" description="Lipoyl-binding" evidence="8">
    <location>
        <begin position="1"/>
        <end position="71"/>
    </location>
</feature>
<sequence length="430" mass="45383">MPQMGVSVAEGTVVEWKKQVGDWVEADEIICSISTDKIDTDVESPATGRVAEIIVAVGDTVDVGVVMAKIATDAKPGEAHASENGVGTGEAAAALEAPGEAGELIGDATDRSQAKRYSPVVMRMAAEHNLDLSQIQGSGRGGRISKKDVLAFLENGGGAEEPPMHIESPYRPDEPAIKRKPKPRLQRVEEVPAQAAAAPAPAAAAAPAGAQPLSRMRQAIGSRMVESLQTAATCTTIAEADMSRIEAARAASKLSYLPFQARATIETLLEFPQLNATLEDGQHTVYNDAVHLGIAVSLGSGGLIVPIIRDAQDLSVEGLAKRIKDIAVRARNNQLKPDEVSGGTFTITNPGGYGSIMATPVINLPQVGILDTEAVVKRPVVITDELGNDSIAIRSMTYLCMSWDHRALDGAYAAQFLSALRKKLEAWPIS</sequence>
<dbReference type="GO" id="GO:0016407">
    <property type="term" value="F:acetyltransferase activity"/>
    <property type="evidence" value="ECO:0007669"/>
    <property type="project" value="TreeGrafter"/>
</dbReference>
<evidence type="ECO:0000256" key="1">
    <source>
        <dbReference type="ARBA" id="ARBA00001938"/>
    </source>
</evidence>
<dbReference type="InterPro" id="IPR003016">
    <property type="entry name" value="2-oxoA_DH_lipoyl-BS"/>
</dbReference>
<dbReference type="EMBL" id="JAPDDP010000027">
    <property type="protein sequence ID" value="MDA0181865.1"/>
    <property type="molecule type" value="Genomic_DNA"/>
</dbReference>
<feature type="compositionally biased region" description="Low complexity" evidence="7">
    <location>
        <begin position="192"/>
        <end position="208"/>
    </location>
</feature>
<dbReference type="PANTHER" id="PTHR43178">
    <property type="entry name" value="DIHYDROLIPOAMIDE ACETYLTRANSFERASE COMPONENT OF PYRUVATE DEHYDROGENASE COMPLEX"/>
    <property type="match status" value="1"/>
</dbReference>
<dbReference type="Gene3D" id="4.10.320.10">
    <property type="entry name" value="E3-binding domain"/>
    <property type="match status" value="1"/>
</dbReference>
<organism evidence="10 11">
    <name type="scientific">Solirubrobacter phytolaccae</name>
    <dbReference type="NCBI Taxonomy" id="1404360"/>
    <lineage>
        <taxon>Bacteria</taxon>
        <taxon>Bacillati</taxon>
        <taxon>Actinomycetota</taxon>
        <taxon>Thermoleophilia</taxon>
        <taxon>Solirubrobacterales</taxon>
        <taxon>Solirubrobacteraceae</taxon>
        <taxon>Solirubrobacter</taxon>
    </lineage>
</organism>
<feature type="region of interest" description="Disordered" evidence="7">
    <location>
        <begin position="155"/>
        <end position="208"/>
    </location>
</feature>
<comment type="cofactor">
    <cofactor evidence="1 6">
        <name>(R)-lipoate</name>
        <dbReference type="ChEBI" id="CHEBI:83088"/>
    </cofactor>
</comment>
<evidence type="ECO:0000313" key="10">
    <source>
        <dbReference type="EMBL" id="MDA0181865.1"/>
    </source>
</evidence>
<accession>A0A9X3SBW6</accession>
<dbReference type="EC" id="2.3.1.-" evidence="6"/>
<dbReference type="InterPro" id="IPR011053">
    <property type="entry name" value="Single_hybrid_motif"/>
</dbReference>
<dbReference type="Gene3D" id="2.40.50.100">
    <property type="match status" value="1"/>
</dbReference>
<dbReference type="Pfam" id="PF00198">
    <property type="entry name" value="2-oxoacid_dh"/>
    <property type="match status" value="1"/>
</dbReference>
<dbReference type="SUPFAM" id="SSF47005">
    <property type="entry name" value="Peripheral subunit-binding domain of 2-oxo acid dehydrogenase complex"/>
    <property type="match status" value="1"/>
</dbReference>
<evidence type="ECO:0000313" key="11">
    <source>
        <dbReference type="Proteomes" id="UP001147653"/>
    </source>
</evidence>
<dbReference type="InterPro" id="IPR050743">
    <property type="entry name" value="2-oxoacid_DH_E2_comp"/>
</dbReference>